<reference evidence="1" key="1">
    <citation type="submission" date="2022-02" db="EMBL/GenBank/DDBJ databases">
        <title>Plant Genome Project.</title>
        <authorList>
            <person name="Zhang R.-G."/>
        </authorList>
    </citation>
    <scope>NUCLEOTIDE SEQUENCE</scope>
    <source>
        <strain evidence="1">AT1</strain>
    </source>
</reference>
<evidence type="ECO:0000313" key="1">
    <source>
        <dbReference type="EMBL" id="KAI8574653.1"/>
    </source>
</evidence>
<keyword evidence="2" id="KW-1185">Reference proteome</keyword>
<dbReference type="EMBL" id="CM046388">
    <property type="protein sequence ID" value="KAI8574653.1"/>
    <property type="molecule type" value="Genomic_DNA"/>
</dbReference>
<accession>A0ACC0Q9E8</accession>
<organism evidence="1 2">
    <name type="scientific">Rhododendron molle</name>
    <name type="common">Chinese azalea</name>
    <name type="synonym">Azalea mollis</name>
    <dbReference type="NCBI Taxonomy" id="49168"/>
    <lineage>
        <taxon>Eukaryota</taxon>
        <taxon>Viridiplantae</taxon>
        <taxon>Streptophyta</taxon>
        <taxon>Embryophyta</taxon>
        <taxon>Tracheophyta</taxon>
        <taxon>Spermatophyta</taxon>
        <taxon>Magnoliopsida</taxon>
        <taxon>eudicotyledons</taxon>
        <taxon>Gunneridae</taxon>
        <taxon>Pentapetalae</taxon>
        <taxon>asterids</taxon>
        <taxon>Ericales</taxon>
        <taxon>Ericaceae</taxon>
        <taxon>Ericoideae</taxon>
        <taxon>Rhodoreae</taxon>
        <taxon>Rhododendron</taxon>
    </lineage>
</organism>
<sequence length="78" mass="8779">MNNSRSSVAEMRSESSDARSDGPKVHSMVLRMYTTPTRSPTFSYVGGGFKPCVGFGDLRSHILGLQWSFFVFYVYICK</sequence>
<comment type="caution">
    <text evidence="1">The sequence shown here is derived from an EMBL/GenBank/DDBJ whole genome shotgun (WGS) entry which is preliminary data.</text>
</comment>
<dbReference type="Proteomes" id="UP001062846">
    <property type="component" value="Chromosome 1"/>
</dbReference>
<gene>
    <name evidence="1" type="ORF">RHMOL_Rhmol01G0370800</name>
</gene>
<proteinExistence type="predicted"/>
<name>A0ACC0Q9E8_RHOML</name>
<protein>
    <submittedName>
        <fullName evidence="1">Uncharacterized protein</fullName>
    </submittedName>
</protein>
<evidence type="ECO:0000313" key="2">
    <source>
        <dbReference type="Proteomes" id="UP001062846"/>
    </source>
</evidence>